<dbReference type="EMBL" id="KC741125">
    <property type="protein sequence ID" value="AGM32949.1"/>
    <property type="molecule type" value="mRNA"/>
</dbReference>
<reference evidence="2" key="1">
    <citation type="submission" date="2013-03" db="EMBL/GenBank/DDBJ databases">
        <title>Immune-Related transcriptome of Coptotermes formosanus Shiraki workers: the defense mechanism.</title>
        <authorList>
            <person name="Hussain A."/>
            <person name="Li Y.F."/>
            <person name="Wen S.Y."/>
        </authorList>
    </citation>
    <scope>NUCLEOTIDE SEQUENCE</scope>
</reference>
<sequence>MATERATTRHRPTKSKPFQDHRATMDSNVLLVHHPLGHGAQSTRSLPPEDYRYGIVHHDRFGVRETFQYYATLKDVEKPQPDNSRIRAMTHGRAVPWTSEMKDCLEWQSGHAAVERAATRQARLTAKRAKVGRMTLASHGIPYTKAARCHTKKPAEPPTLVETFKMKRFTDISGYAIDDKP</sequence>
<feature type="region of interest" description="Disordered" evidence="1">
    <location>
        <begin position="1"/>
        <end position="22"/>
    </location>
</feature>
<dbReference type="PANTHER" id="PTHR28617:SF1">
    <property type="entry name" value="CILIA- AND FLAGELLA-ASSOCIATED PROTEIN 77"/>
    <property type="match status" value="1"/>
</dbReference>
<evidence type="ECO:0000256" key="1">
    <source>
        <dbReference type="SAM" id="MobiDB-lite"/>
    </source>
</evidence>
<protein>
    <submittedName>
        <fullName evidence="2">Uncharacterized protein</fullName>
    </submittedName>
</protein>
<proteinExistence type="evidence at transcript level"/>
<accession>R4ULB3</accession>
<organism evidence="2">
    <name type="scientific">Coptotermes formosanus</name>
    <name type="common">Formosan subterranean termite</name>
    <dbReference type="NCBI Taxonomy" id="36987"/>
    <lineage>
        <taxon>Eukaryota</taxon>
        <taxon>Metazoa</taxon>
        <taxon>Ecdysozoa</taxon>
        <taxon>Arthropoda</taxon>
        <taxon>Hexapoda</taxon>
        <taxon>Insecta</taxon>
        <taxon>Pterygota</taxon>
        <taxon>Neoptera</taxon>
        <taxon>Polyneoptera</taxon>
        <taxon>Dictyoptera</taxon>
        <taxon>Blattodea</taxon>
        <taxon>Blattoidea</taxon>
        <taxon>Termitoidae</taxon>
        <taxon>Rhinotermitidae</taxon>
        <taxon>Coptotermes</taxon>
    </lineage>
</organism>
<name>R4ULB3_COPFO</name>
<evidence type="ECO:0000313" key="2">
    <source>
        <dbReference type="EMBL" id="AGM32949.1"/>
    </source>
</evidence>
<dbReference type="InterPro" id="IPR029147">
    <property type="entry name" value="CFAP77"/>
</dbReference>
<dbReference type="PANTHER" id="PTHR28617">
    <property type="entry name" value="CILIA- AND FLAGELLA-ASSOCIATED PROTEIN 77"/>
    <property type="match status" value="1"/>
</dbReference>
<dbReference type="Pfam" id="PF14825">
    <property type="entry name" value="CFAP77"/>
    <property type="match status" value="1"/>
</dbReference>
<dbReference type="AlphaFoldDB" id="R4ULB3"/>